<evidence type="ECO:0000313" key="3">
    <source>
        <dbReference type="Proteomes" id="UP001319080"/>
    </source>
</evidence>
<dbReference type="InterPro" id="IPR003593">
    <property type="entry name" value="AAA+_ATPase"/>
</dbReference>
<dbReference type="Proteomes" id="UP001319080">
    <property type="component" value="Unassembled WGS sequence"/>
</dbReference>
<dbReference type="Pfam" id="PF13304">
    <property type="entry name" value="AAA_21"/>
    <property type="match status" value="2"/>
</dbReference>
<dbReference type="InterPro" id="IPR027417">
    <property type="entry name" value="P-loop_NTPase"/>
</dbReference>
<dbReference type="InterPro" id="IPR003959">
    <property type="entry name" value="ATPase_AAA_core"/>
</dbReference>
<sequence>MIVEFSVKNFRSIKDLQTLSFVATGLKSPDEYKNVDVNNIAQEGDLRLLKTVGIYGANGSGKSNIIQALDYFLKAIRTETSNESRLGLLCDPFLYEDDAIDRESFFQIVLMIEEKKYRYGFTVKKNPGIIVRINDDTGSVSISSEIIVSEWLFGQKEKNMVELFTREKGVVNKEKLDNNKAIPDLSVDHNLFLTYAGAFDADGICAVVRRNLTARAICNYTDGYEPFRKNSLRVIELEKRTYEFLQFLSEFNLKYSDIEIDRDPGEGPFEALPHEKITLIKEYEDANHNIRRIRLNLKYNESQGTQKLFDLAGVFLRAFGMKLAGLIIIDEIDSHFHPSLLLRIIRLMNNPNVNKGNIQLVFTSHDTNLLSPEIMRRDQFYFAEKRQDESTRLYSLADLKGIRNDADFAKQYLAGFYGAVPKLEDMLALENRVDIPERPQNKSF</sequence>
<dbReference type="PANTHER" id="PTHR40396">
    <property type="entry name" value="ATPASE-LIKE PROTEIN"/>
    <property type="match status" value="1"/>
</dbReference>
<dbReference type="GO" id="GO:0005524">
    <property type="term" value="F:ATP binding"/>
    <property type="evidence" value="ECO:0007669"/>
    <property type="project" value="InterPro"/>
</dbReference>
<evidence type="ECO:0000313" key="2">
    <source>
        <dbReference type="EMBL" id="MBT1709450.1"/>
    </source>
</evidence>
<dbReference type="AlphaFoldDB" id="A0AAP2DYA7"/>
<dbReference type="EMBL" id="JAHESE010000013">
    <property type="protein sequence ID" value="MBT1709450.1"/>
    <property type="molecule type" value="Genomic_DNA"/>
</dbReference>
<proteinExistence type="predicted"/>
<evidence type="ECO:0000259" key="1">
    <source>
        <dbReference type="SMART" id="SM00382"/>
    </source>
</evidence>
<dbReference type="RefSeq" id="WP_254085028.1">
    <property type="nucleotide sequence ID" value="NZ_JAHESE010000013.1"/>
</dbReference>
<protein>
    <submittedName>
        <fullName evidence="2">AAA family ATPase</fullName>
    </submittedName>
</protein>
<dbReference type="SMART" id="SM00382">
    <property type="entry name" value="AAA"/>
    <property type="match status" value="1"/>
</dbReference>
<gene>
    <name evidence="2" type="ORF">KK062_14500</name>
</gene>
<dbReference type="PANTHER" id="PTHR40396:SF1">
    <property type="entry name" value="ATPASE AAA-TYPE CORE DOMAIN-CONTAINING PROTEIN"/>
    <property type="match status" value="1"/>
</dbReference>
<dbReference type="GO" id="GO:0016887">
    <property type="term" value="F:ATP hydrolysis activity"/>
    <property type="evidence" value="ECO:0007669"/>
    <property type="project" value="InterPro"/>
</dbReference>
<reference evidence="2 3" key="1">
    <citation type="submission" date="2021-05" db="EMBL/GenBank/DDBJ databases">
        <title>A Polyphasic approach of four new species of the genus Ohtaekwangia: Ohtaekwangia histidinii sp. nov., Ohtaekwangia cretensis sp. nov., Ohtaekwangia indiensis sp. nov., Ohtaekwangia reichenbachii sp. nov. from diverse environment.</title>
        <authorList>
            <person name="Octaviana S."/>
        </authorList>
    </citation>
    <scope>NUCLEOTIDE SEQUENCE [LARGE SCALE GENOMIC DNA]</scope>
    <source>
        <strain evidence="2 3">PWU5</strain>
    </source>
</reference>
<accession>A0AAP2DYA7</accession>
<dbReference type="Gene3D" id="3.40.50.300">
    <property type="entry name" value="P-loop containing nucleotide triphosphate hydrolases"/>
    <property type="match status" value="1"/>
</dbReference>
<feature type="domain" description="AAA+ ATPase" evidence="1">
    <location>
        <begin position="48"/>
        <end position="386"/>
    </location>
</feature>
<organism evidence="2 3">
    <name type="scientific">Dawidia cretensis</name>
    <dbReference type="NCBI Taxonomy" id="2782350"/>
    <lineage>
        <taxon>Bacteria</taxon>
        <taxon>Pseudomonadati</taxon>
        <taxon>Bacteroidota</taxon>
        <taxon>Cytophagia</taxon>
        <taxon>Cytophagales</taxon>
        <taxon>Chryseotaleaceae</taxon>
        <taxon>Dawidia</taxon>
    </lineage>
</organism>
<comment type="caution">
    <text evidence="2">The sequence shown here is derived from an EMBL/GenBank/DDBJ whole genome shotgun (WGS) entry which is preliminary data.</text>
</comment>
<dbReference type="SUPFAM" id="SSF52540">
    <property type="entry name" value="P-loop containing nucleoside triphosphate hydrolases"/>
    <property type="match status" value="1"/>
</dbReference>
<name>A0AAP2DYA7_9BACT</name>
<keyword evidence="3" id="KW-1185">Reference proteome</keyword>